<evidence type="ECO:0000313" key="3">
    <source>
        <dbReference type="EMBL" id="SFH61424.1"/>
    </source>
</evidence>
<organism evidence="3 4">
    <name type="scientific">Modicisalibacter xianhensis</name>
    <dbReference type="NCBI Taxonomy" id="442341"/>
    <lineage>
        <taxon>Bacteria</taxon>
        <taxon>Pseudomonadati</taxon>
        <taxon>Pseudomonadota</taxon>
        <taxon>Gammaproteobacteria</taxon>
        <taxon>Oceanospirillales</taxon>
        <taxon>Halomonadaceae</taxon>
        <taxon>Modicisalibacter</taxon>
    </lineage>
</organism>
<feature type="chain" id="PRO_5011744641" description="Phytase-like domain-containing protein" evidence="1">
    <location>
        <begin position="21"/>
        <end position="326"/>
    </location>
</feature>
<dbReference type="STRING" id="442341.SAMN04487959_106226"/>
<evidence type="ECO:0000256" key="1">
    <source>
        <dbReference type="SAM" id="SignalP"/>
    </source>
</evidence>
<accession>A0A1I3BGJ4</accession>
<dbReference type="InterPro" id="IPR014567">
    <property type="entry name" value="UCP031900"/>
</dbReference>
<protein>
    <recommendedName>
        <fullName evidence="2">Phytase-like domain-containing protein</fullName>
    </recommendedName>
</protein>
<name>A0A1I3BGJ4_9GAMM</name>
<sequence>MRRQGLLLPMILLLLLAGCARDTHRTRLVTPNVDTQPAGINWCGTLELPGRWQDDTPTGGLSDLAWDADEQLLYLISDRGWLHRTRPVFEGNELAGLEPLKTYVLRDAEGHALGEKAADAEALIVQRGNNGVRGDSALLIGFERDHRLQRFYPNGTPAGQPLYFRGLRGAEDNRGAEALGRHPVHGVIVGLESPPSGMPEKTTRLFAMDTGQEWTYPLAEASGSALTALETHGDGLLALERAFAPPSPLVISLREVQLNDDGTASAHTLVRLSTGEGWRLDNFEGLTRLGDNRYLMVSDDNFSLIQETLLSCFELPPFLENKNNPH</sequence>
<keyword evidence="1" id="KW-0732">Signal</keyword>
<proteinExistence type="predicted"/>
<evidence type="ECO:0000259" key="2">
    <source>
        <dbReference type="Pfam" id="PF13449"/>
    </source>
</evidence>
<gene>
    <name evidence="3" type="ORF">SAMN04487959_106226</name>
</gene>
<dbReference type="EMBL" id="FOPY01000006">
    <property type="protein sequence ID" value="SFH61424.1"/>
    <property type="molecule type" value="Genomic_DNA"/>
</dbReference>
<evidence type="ECO:0000313" key="4">
    <source>
        <dbReference type="Proteomes" id="UP000199040"/>
    </source>
</evidence>
<dbReference type="PIRSF" id="PIRSF031900">
    <property type="entry name" value="UCP031900"/>
    <property type="match status" value="1"/>
</dbReference>
<feature type="signal peptide" evidence="1">
    <location>
        <begin position="1"/>
        <end position="20"/>
    </location>
</feature>
<keyword evidence="4" id="KW-1185">Reference proteome</keyword>
<dbReference type="InterPro" id="IPR027372">
    <property type="entry name" value="Phytase-like_dom"/>
</dbReference>
<dbReference type="AlphaFoldDB" id="A0A1I3BGJ4"/>
<reference evidence="3 4" key="1">
    <citation type="submission" date="2016-10" db="EMBL/GenBank/DDBJ databases">
        <authorList>
            <person name="de Groot N.N."/>
        </authorList>
    </citation>
    <scope>NUCLEOTIDE SEQUENCE [LARGE SCALE GENOMIC DNA]</scope>
    <source>
        <strain evidence="3 4">CGMCC 1.6848</strain>
    </source>
</reference>
<feature type="domain" description="Phytase-like" evidence="2">
    <location>
        <begin position="56"/>
        <end position="302"/>
    </location>
</feature>
<dbReference type="PROSITE" id="PS51257">
    <property type="entry name" value="PROKAR_LIPOPROTEIN"/>
    <property type="match status" value="1"/>
</dbReference>
<dbReference type="Proteomes" id="UP000199040">
    <property type="component" value="Unassembled WGS sequence"/>
</dbReference>
<dbReference type="RefSeq" id="WP_177223372.1">
    <property type="nucleotide sequence ID" value="NZ_FOPY01000006.1"/>
</dbReference>
<dbReference type="Pfam" id="PF13449">
    <property type="entry name" value="Phytase-like"/>
    <property type="match status" value="1"/>
</dbReference>